<comment type="subcellular location">
    <subcellularLocation>
        <location evidence="1">Membrane</location>
        <topology evidence="1">Multi-pass membrane protein</topology>
    </subcellularLocation>
</comment>
<sequence>MPEFRLGRDCPATSVLPGDVVVVLPGEVVPVDGVVRGEGTFDESALTGEAEPVDHVGDAIRSGVVS</sequence>
<reference evidence="3 4" key="1">
    <citation type="submission" date="2017-07" db="EMBL/GenBank/DDBJ databases">
        <title>Amycolatopsis alba DSM 44262 Genome sequencing and assembly.</title>
        <authorList>
            <person name="Kaur N."/>
            <person name="Mayilraj S."/>
        </authorList>
    </citation>
    <scope>NUCLEOTIDE SEQUENCE [LARGE SCALE GENOMIC DNA]</scope>
    <source>
        <strain evidence="3 4">DSM 44262</strain>
    </source>
</reference>
<comment type="caution">
    <text evidence="3">The sequence shown here is derived from an EMBL/GenBank/DDBJ whole genome shotgun (WGS) entry which is preliminary data.</text>
</comment>
<dbReference type="AlphaFoldDB" id="A0A229RV99"/>
<dbReference type="Proteomes" id="UP000215563">
    <property type="component" value="Unassembled WGS sequence"/>
</dbReference>
<dbReference type="InterPro" id="IPR008250">
    <property type="entry name" value="ATPase_P-typ_transduc_dom_A_sf"/>
</dbReference>
<evidence type="ECO:0000313" key="4">
    <source>
        <dbReference type="Proteomes" id="UP000215563"/>
    </source>
</evidence>
<feature type="domain" description="P-type ATPase A" evidence="2">
    <location>
        <begin position="9"/>
        <end position="63"/>
    </location>
</feature>
<accession>A0A229RV99</accession>
<evidence type="ECO:0000313" key="3">
    <source>
        <dbReference type="EMBL" id="OXM50409.1"/>
    </source>
</evidence>
<dbReference type="SUPFAM" id="SSF81653">
    <property type="entry name" value="Calcium ATPase, transduction domain A"/>
    <property type="match status" value="1"/>
</dbReference>
<evidence type="ECO:0000259" key="2">
    <source>
        <dbReference type="Pfam" id="PF00122"/>
    </source>
</evidence>
<dbReference type="InterPro" id="IPR059000">
    <property type="entry name" value="ATPase_P-type_domA"/>
</dbReference>
<dbReference type="Pfam" id="PF00122">
    <property type="entry name" value="E1-E2_ATPase"/>
    <property type="match status" value="1"/>
</dbReference>
<protein>
    <recommendedName>
        <fullName evidence="2">P-type ATPase A domain-containing protein</fullName>
    </recommendedName>
</protein>
<dbReference type="EMBL" id="NMQU01000041">
    <property type="protein sequence ID" value="OXM50409.1"/>
    <property type="molecule type" value="Genomic_DNA"/>
</dbReference>
<evidence type="ECO:0000256" key="1">
    <source>
        <dbReference type="ARBA" id="ARBA00004141"/>
    </source>
</evidence>
<organism evidence="3 4">
    <name type="scientific">Amycolatopsis alba DSM 44262</name>
    <dbReference type="NCBI Taxonomy" id="1125972"/>
    <lineage>
        <taxon>Bacteria</taxon>
        <taxon>Bacillati</taxon>
        <taxon>Actinomycetota</taxon>
        <taxon>Actinomycetes</taxon>
        <taxon>Pseudonocardiales</taxon>
        <taxon>Pseudonocardiaceae</taxon>
        <taxon>Amycolatopsis</taxon>
    </lineage>
</organism>
<dbReference type="Gene3D" id="2.70.150.10">
    <property type="entry name" value="Calcium-transporting ATPase, cytoplasmic transduction domain A"/>
    <property type="match status" value="1"/>
</dbReference>
<gene>
    <name evidence="3" type="ORF">CFP75_16065</name>
</gene>
<name>A0A229RV99_AMYAL</name>
<proteinExistence type="predicted"/>
<keyword evidence="4" id="KW-1185">Reference proteome</keyword>